<feature type="transmembrane region" description="Helical" evidence="1">
    <location>
        <begin position="354"/>
        <end position="375"/>
    </location>
</feature>
<dbReference type="Pfam" id="PF01963">
    <property type="entry name" value="TraB_PrgY_gumN"/>
    <property type="match status" value="1"/>
</dbReference>
<dbReference type="CDD" id="cd14726">
    <property type="entry name" value="TraB_PrgY-like"/>
    <property type="match status" value="1"/>
</dbReference>
<dbReference type="InterPro" id="IPR005230">
    <property type="entry name" value="TraB_bac"/>
</dbReference>
<dbReference type="PANTHER" id="PTHR21530:SF7">
    <property type="entry name" value="TRAB DOMAIN-CONTAINING PROTEIN"/>
    <property type="match status" value="1"/>
</dbReference>
<dbReference type="RefSeq" id="WP_007209055.1">
    <property type="nucleotide sequence ID" value="NZ_GL622241.1"/>
</dbReference>
<dbReference type="STRING" id="888064.HMPREF9088_2044"/>
<dbReference type="HOGENOM" id="CLU_032780_0_0_9"/>
<dbReference type="AlphaFoldDB" id="E6LI54"/>
<dbReference type="eggNOG" id="COG1916">
    <property type="taxonomic scope" value="Bacteria"/>
</dbReference>
<protein>
    <submittedName>
        <fullName evidence="2">TraB family protein</fullName>
    </submittedName>
</protein>
<sequence length="385" mass="43599">MTNIVTINNITLIGTAHVSKESVKEVQATIDAIQPKYIGIELDKERFETMQNNNKWENTDIVKVIKEKKVAPLLMQIILAAFQKRFAANTESAPGAEFKMAIEKAHEHKAELKLLDRNINITLNRIWRSLTFWQKAKLIVAFLFGNGEQANLDENKLQEIMNEDIIETTFSSLREELPVIHDTLILERNEYMVNNIFDIHTDEKIVVVIGKGHLNGMAELIKQNKNSHRNQELDTIPKKTMGSKILEYLFPALIIGLILASFFFGNYTVGMEQLKTWLLWNSSLAALFTLLGRGSLLSVITAFVTAPIGTIHPILNVGMFVALVEAWRKKPTVKDMSDIFNDISHIKTIFKNRFLHIIALFFLSSMGGAIGNIIGGSQLIKNFFF</sequence>
<evidence type="ECO:0000313" key="3">
    <source>
        <dbReference type="Proteomes" id="UP000010296"/>
    </source>
</evidence>
<dbReference type="PANTHER" id="PTHR21530">
    <property type="entry name" value="PHEROMONE SHUTDOWN PROTEIN"/>
    <property type="match status" value="1"/>
</dbReference>
<feature type="transmembrane region" description="Helical" evidence="1">
    <location>
        <begin position="277"/>
        <end position="304"/>
    </location>
</feature>
<dbReference type="Proteomes" id="UP000010296">
    <property type="component" value="Unassembled WGS sequence"/>
</dbReference>
<accession>E6LI54</accession>
<proteinExistence type="predicted"/>
<evidence type="ECO:0000313" key="2">
    <source>
        <dbReference type="EMBL" id="EFU73116.1"/>
    </source>
</evidence>
<keyword evidence="1" id="KW-0472">Membrane</keyword>
<keyword evidence="1" id="KW-1133">Transmembrane helix</keyword>
<feature type="transmembrane region" description="Helical" evidence="1">
    <location>
        <begin position="310"/>
        <end position="327"/>
    </location>
</feature>
<dbReference type="InterPro" id="IPR046345">
    <property type="entry name" value="TraB_PrgY-like"/>
</dbReference>
<organism evidence="2 3">
    <name type="scientific">Enterococcus italicus (strain DSM 15952 / CCUG 50447 / LMG 22039 / TP 1.5)</name>
    <dbReference type="NCBI Taxonomy" id="888064"/>
    <lineage>
        <taxon>Bacteria</taxon>
        <taxon>Bacillati</taxon>
        <taxon>Bacillota</taxon>
        <taxon>Bacilli</taxon>
        <taxon>Lactobacillales</taxon>
        <taxon>Enterococcaceae</taxon>
        <taxon>Enterococcus</taxon>
    </lineage>
</organism>
<dbReference type="OrthoDB" id="9809330at2"/>
<keyword evidence="1" id="KW-0812">Transmembrane</keyword>
<name>E6LI54_ENTI1</name>
<dbReference type="NCBIfam" id="TIGR00261">
    <property type="entry name" value="traB"/>
    <property type="match status" value="1"/>
</dbReference>
<dbReference type="InterPro" id="IPR002816">
    <property type="entry name" value="TraB/PrgY/GumN_fam"/>
</dbReference>
<comment type="caution">
    <text evidence="2">The sequence shown here is derived from an EMBL/GenBank/DDBJ whole genome shotgun (WGS) entry which is preliminary data.</text>
</comment>
<feature type="transmembrane region" description="Helical" evidence="1">
    <location>
        <begin position="248"/>
        <end position="265"/>
    </location>
</feature>
<evidence type="ECO:0000256" key="1">
    <source>
        <dbReference type="SAM" id="Phobius"/>
    </source>
</evidence>
<keyword evidence="3" id="KW-1185">Reference proteome</keyword>
<reference evidence="2 3" key="1">
    <citation type="submission" date="2010-12" db="EMBL/GenBank/DDBJ databases">
        <authorList>
            <person name="Muzny D."/>
            <person name="Qin X."/>
            <person name="Deng J."/>
            <person name="Jiang H."/>
            <person name="Liu Y."/>
            <person name="Qu J."/>
            <person name="Song X.-Z."/>
            <person name="Zhang L."/>
            <person name="Thornton R."/>
            <person name="Coyle M."/>
            <person name="Francisco L."/>
            <person name="Jackson L."/>
            <person name="Javaid M."/>
            <person name="Korchina V."/>
            <person name="Kovar C."/>
            <person name="Mata R."/>
            <person name="Mathew T."/>
            <person name="Ngo R."/>
            <person name="Nguyen L."/>
            <person name="Nguyen N."/>
            <person name="Okwuonu G."/>
            <person name="Ongeri F."/>
            <person name="Pham C."/>
            <person name="Simmons D."/>
            <person name="Wilczek-Boney K."/>
            <person name="Hale W."/>
            <person name="Jakkamsetti A."/>
            <person name="Pham P."/>
            <person name="Ruth R."/>
            <person name="San Lucas F."/>
            <person name="Warren J."/>
            <person name="Zhang J."/>
            <person name="Zhao Z."/>
            <person name="Zhou C."/>
            <person name="Zhu D."/>
            <person name="Lee S."/>
            <person name="Bess C."/>
            <person name="Blankenburg K."/>
            <person name="Forbes L."/>
            <person name="Fu Q."/>
            <person name="Gubbala S."/>
            <person name="Hirani K."/>
            <person name="Jayaseelan J.C."/>
            <person name="Lara F."/>
            <person name="Munidasa M."/>
            <person name="Palculict T."/>
            <person name="Patil S."/>
            <person name="Pu L.-L."/>
            <person name="Saada N."/>
            <person name="Tang L."/>
            <person name="Weissenberger G."/>
            <person name="Zhu Y."/>
            <person name="Hemphill L."/>
            <person name="Shang Y."/>
            <person name="Youmans B."/>
            <person name="Ayvaz T."/>
            <person name="Ross M."/>
            <person name="Santibanez J."/>
            <person name="Aqrawi P."/>
            <person name="Gross S."/>
            <person name="Joshi V."/>
            <person name="Fowler G."/>
            <person name="Nazareth L."/>
            <person name="Reid J."/>
            <person name="Worley K."/>
            <person name="Petrosino J."/>
            <person name="Highlander S."/>
            <person name="Gibbs R."/>
        </authorList>
    </citation>
    <scope>NUCLEOTIDE SEQUENCE [LARGE SCALE GENOMIC DNA]</scope>
    <source>
        <strain evidence="3">DSM 15952 / CCUG 50447 / LMG 22039 / TP 1.5</strain>
    </source>
</reference>
<dbReference type="EMBL" id="AEPV01000079">
    <property type="protein sequence ID" value="EFU73116.1"/>
    <property type="molecule type" value="Genomic_DNA"/>
</dbReference>
<gene>
    <name evidence="2" type="primary">traB</name>
    <name evidence="2" type="ORF">HMPREF9088_2044</name>
</gene>